<keyword evidence="8" id="KW-1185">Reference proteome</keyword>
<sequence length="421" mass="47631">MVSLTRRLLASALITFSVIVPTVHPFNTGFPYETQKVRGVNLGGWLVLERWLKPSLFEATGNSSIVDEWSFCENQDRGKAAQALKHHWDTWINEADFREIAAAGLNHVRLPIGYWAFETAPGEPYISGQLPYLEKAVEWAEKHNLKVIVDLHGAPGSQNGFDNSGHKQKTPEWHTSQSYIDRTNAIIRRIAIMFKNRTGVVTAIAPLNEPAGFYSQDVVNVSKQYWKTSYESIRHAESKAVTNHFVSIIHDAFEPLENWNGFMTGPGYQGVIMDTHIYQLYSVAQNHYSEAEHIAEACDSRNKLQSKDRLPVVVGEWSVAPNDCVNRQLGIRSMYDGSYPGSTRVGSCQGLSGDSKTFSSSYKTFLRKFWEAQTMSYEKGQGWIQWTWKTETADEWSYKAGLAGGWIPRNPTDYKYPRICG</sequence>
<dbReference type="SUPFAM" id="SSF51445">
    <property type="entry name" value="(Trans)glycosidases"/>
    <property type="match status" value="1"/>
</dbReference>
<organism evidence="7 8">
    <name type="scientific">Laccaria amethystina LaAM-08-1</name>
    <dbReference type="NCBI Taxonomy" id="1095629"/>
    <lineage>
        <taxon>Eukaryota</taxon>
        <taxon>Fungi</taxon>
        <taxon>Dikarya</taxon>
        <taxon>Basidiomycota</taxon>
        <taxon>Agaricomycotina</taxon>
        <taxon>Agaricomycetes</taxon>
        <taxon>Agaricomycetidae</taxon>
        <taxon>Agaricales</taxon>
        <taxon>Agaricineae</taxon>
        <taxon>Hydnangiaceae</taxon>
        <taxon>Laccaria</taxon>
    </lineage>
</organism>
<protein>
    <submittedName>
        <fullName evidence="7">Glycoside hydrolase family 5 protein</fullName>
    </submittedName>
</protein>
<dbReference type="GO" id="GO:0008422">
    <property type="term" value="F:beta-glucosidase activity"/>
    <property type="evidence" value="ECO:0007669"/>
    <property type="project" value="TreeGrafter"/>
</dbReference>
<evidence type="ECO:0000313" key="7">
    <source>
        <dbReference type="EMBL" id="KIK01642.1"/>
    </source>
</evidence>
<reference evidence="8" key="2">
    <citation type="submission" date="2015-01" db="EMBL/GenBank/DDBJ databases">
        <title>Evolutionary Origins and Diversification of the Mycorrhizal Mutualists.</title>
        <authorList>
            <consortium name="DOE Joint Genome Institute"/>
            <consortium name="Mycorrhizal Genomics Consortium"/>
            <person name="Kohler A."/>
            <person name="Kuo A."/>
            <person name="Nagy L.G."/>
            <person name="Floudas D."/>
            <person name="Copeland A."/>
            <person name="Barry K.W."/>
            <person name="Cichocki N."/>
            <person name="Veneault-Fourrey C."/>
            <person name="LaButti K."/>
            <person name="Lindquist E.A."/>
            <person name="Lipzen A."/>
            <person name="Lundell T."/>
            <person name="Morin E."/>
            <person name="Murat C."/>
            <person name="Riley R."/>
            <person name="Ohm R."/>
            <person name="Sun H."/>
            <person name="Tunlid A."/>
            <person name="Henrissat B."/>
            <person name="Grigoriev I.V."/>
            <person name="Hibbett D.S."/>
            <person name="Martin F."/>
        </authorList>
    </citation>
    <scope>NUCLEOTIDE SEQUENCE [LARGE SCALE GENOMIC DNA]</scope>
    <source>
        <strain evidence="8">LaAM-08-1</strain>
    </source>
</reference>
<dbReference type="AlphaFoldDB" id="A0A0C9XVI0"/>
<dbReference type="Pfam" id="PF00150">
    <property type="entry name" value="Cellulase"/>
    <property type="match status" value="1"/>
</dbReference>
<evidence type="ECO:0000256" key="5">
    <source>
        <dbReference type="SAM" id="SignalP"/>
    </source>
</evidence>
<dbReference type="Gene3D" id="3.20.20.80">
    <property type="entry name" value="Glycosidases"/>
    <property type="match status" value="1"/>
</dbReference>
<dbReference type="Proteomes" id="UP000054477">
    <property type="component" value="Unassembled WGS sequence"/>
</dbReference>
<accession>A0A0C9XVI0</accession>
<dbReference type="InterPro" id="IPR017853">
    <property type="entry name" value="GH"/>
</dbReference>
<dbReference type="InterPro" id="IPR050386">
    <property type="entry name" value="Glycosyl_hydrolase_5"/>
</dbReference>
<keyword evidence="3 4" id="KW-0326">Glycosidase</keyword>
<reference evidence="7 8" key="1">
    <citation type="submission" date="2014-04" db="EMBL/GenBank/DDBJ databases">
        <authorList>
            <consortium name="DOE Joint Genome Institute"/>
            <person name="Kuo A."/>
            <person name="Kohler A."/>
            <person name="Nagy L.G."/>
            <person name="Floudas D."/>
            <person name="Copeland A."/>
            <person name="Barry K.W."/>
            <person name="Cichocki N."/>
            <person name="Veneault-Fourrey C."/>
            <person name="LaButti K."/>
            <person name="Lindquist E.A."/>
            <person name="Lipzen A."/>
            <person name="Lundell T."/>
            <person name="Morin E."/>
            <person name="Murat C."/>
            <person name="Sun H."/>
            <person name="Tunlid A."/>
            <person name="Henrissat B."/>
            <person name="Grigoriev I.V."/>
            <person name="Hibbett D.S."/>
            <person name="Martin F."/>
            <person name="Nordberg H.P."/>
            <person name="Cantor M.N."/>
            <person name="Hua S.X."/>
        </authorList>
    </citation>
    <scope>NUCLEOTIDE SEQUENCE [LARGE SCALE GENOMIC DNA]</scope>
    <source>
        <strain evidence="7 8">LaAM-08-1</strain>
    </source>
</reference>
<gene>
    <name evidence="7" type="ORF">K443DRAFT_132197</name>
</gene>
<evidence type="ECO:0000259" key="6">
    <source>
        <dbReference type="Pfam" id="PF00150"/>
    </source>
</evidence>
<dbReference type="HOGENOM" id="CLU_004624_0_2_1"/>
<evidence type="ECO:0000256" key="3">
    <source>
        <dbReference type="ARBA" id="ARBA00023295"/>
    </source>
</evidence>
<name>A0A0C9XVI0_9AGAR</name>
<dbReference type="InterPro" id="IPR001547">
    <property type="entry name" value="Glyco_hydro_5"/>
</dbReference>
<dbReference type="GO" id="GO:0009251">
    <property type="term" value="P:glucan catabolic process"/>
    <property type="evidence" value="ECO:0007669"/>
    <property type="project" value="TreeGrafter"/>
</dbReference>
<dbReference type="STRING" id="1095629.A0A0C9XVI0"/>
<evidence type="ECO:0000256" key="2">
    <source>
        <dbReference type="ARBA" id="ARBA00022801"/>
    </source>
</evidence>
<comment type="similarity">
    <text evidence="1 4">Belongs to the glycosyl hydrolase 5 (cellulase A) family.</text>
</comment>
<dbReference type="GO" id="GO:0009986">
    <property type="term" value="C:cell surface"/>
    <property type="evidence" value="ECO:0007669"/>
    <property type="project" value="TreeGrafter"/>
</dbReference>
<feature type="signal peptide" evidence="5">
    <location>
        <begin position="1"/>
        <end position="25"/>
    </location>
</feature>
<dbReference type="GO" id="GO:0005576">
    <property type="term" value="C:extracellular region"/>
    <property type="evidence" value="ECO:0007669"/>
    <property type="project" value="TreeGrafter"/>
</dbReference>
<feature type="domain" description="Glycoside hydrolase family 5" evidence="6">
    <location>
        <begin position="82"/>
        <end position="323"/>
    </location>
</feature>
<evidence type="ECO:0000256" key="1">
    <source>
        <dbReference type="ARBA" id="ARBA00005641"/>
    </source>
</evidence>
<keyword evidence="5" id="KW-0732">Signal</keyword>
<evidence type="ECO:0000313" key="8">
    <source>
        <dbReference type="Proteomes" id="UP000054477"/>
    </source>
</evidence>
<dbReference type="OrthoDB" id="62120at2759"/>
<evidence type="ECO:0000256" key="4">
    <source>
        <dbReference type="RuleBase" id="RU361153"/>
    </source>
</evidence>
<feature type="chain" id="PRO_5002206111" evidence="5">
    <location>
        <begin position="26"/>
        <end position="421"/>
    </location>
</feature>
<keyword evidence="2 4" id="KW-0378">Hydrolase</keyword>
<proteinExistence type="inferred from homology"/>
<dbReference type="PANTHER" id="PTHR31297">
    <property type="entry name" value="GLUCAN ENDO-1,6-BETA-GLUCOSIDASE B"/>
    <property type="match status" value="1"/>
</dbReference>
<dbReference type="EMBL" id="KN838603">
    <property type="protein sequence ID" value="KIK01642.1"/>
    <property type="molecule type" value="Genomic_DNA"/>
</dbReference>
<dbReference type="PANTHER" id="PTHR31297:SF42">
    <property type="entry name" value="GLYCOSIDE HYDROLASE FAMILY 5 DOMAIN-CONTAINING PROTEIN"/>
    <property type="match status" value="1"/>
</dbReference>